<feature type="transmembrane region" description="Helical" evidence="1">
    <location>
        <begin position="160"/>
        <end position="179"/>
    </location>
</feature>
<proteinExistence type="predicted"/>
<keyword evidence="1" id="KW-0812">Transmembrane</keyword>
<name>A0ABR8RAN5_9BACI</name>
<evidence type="ECO:0000256" key="1">
    <source>
        <dbReference type="SAM" id="Phobius"/>
    </source>
</evidence>
<feature type="transmembrane region" description="Helical" evidence="1">
    <location>
        <begin position="228"/>
        <end position="251"/>
    </location>
</feature>
<gene>
    <name evidence="2" type="ORF">H9650_12100</name>
</gene>
<dbReference type="Pfam" id="PF12679">
    <property type="entry name" value="ABC2_membrane_2"/>
    <property type="match status" value="1"/>
</dbReference>
<dbReference type="Proteomes" id="UP000640786">
    <property type="component" value="Unassembled WGS sequence"/>
</dbReference>
<sequence length="260" mass="29082">MRTFLVLFQKEWRENTRNFKLLWIPLVFVLFGITEPVANYYMPQILSSVGNLPEGTVIQFPPMTPEQILMSTINQYQLIGMLVVTLAFAGLVSRERKNGTATLLYVRPISFTDYVSSKLAVMSIIVVGSFIIGIMASLYYTSILFGTIEFSSFFGFSGTYIIWLLFVVSIVLFSSAAFSTGIASTISVILVIFVQFVDGLLGTYWTISPWKLPMYAGLVLNGDIPQSSFMWSMLITILVIGILLIGAVYFAKKNIFKAKI</sequence>
<dbReference type="RefSeq" id="WP_144538271.1">
    <property type="nucleotide sequence ID" value="NZ_JACSQO010000005.1"/>
</dbReference>
<dbReference type="EMBL" id="JACSQO010000005">
    <property type="protein sequence ID" value="MBD7944858.1"/>
    <property type="molecule type" value="Genomic_DNA"/>
</dbReference>
<keyword evidence="3" id="KW-1185">Reference proteome</keyword>
<feature type="transmembrane region" description="Helical" evidence="1">
    <location>
        <begin position="119"/>
        <end position="140"/>
    </location>
</feature>
<protein>
    <submittedName>
        <fullName evidence="2">ABC transporter permease subunit</fullName>
    </submittedName>
</protein>
<accession>A0ABR8RAN5</accession>
<evidence type="ECO:0000313" key="2">
    <source>
        <dbReference type="EMBL" id="MBD7944858.1"/>
    </source>
</evidence>
<feature type="transmembrane region" description="Helical" evidence="1">
    <location>
        <begin position="73"/>
        <end position="92"/>
    </location>
</feature>
<keyword evidence="1" id="KW-0472">Membrane</keyword>
<evidence type="ECO:0000313" key="3">
    <source>
        <dbReference type="Proteomes" id="UP000640786"/>
    </source>
</evidence>
<comment type="caution">
    <text evidence="2">The sequence shown here is derived from an EMBL/GenBank/DDBJ whole genome shotgun (WGS) entry which is preliminary data.</text>
</comment>
<feature type="transmembrane region" description="Helical" evidence="1">
    <location>
        <begin position="186"/>
        <end position="208"/>
    </location>
</feature>
<feature type="transmembrane region" description="Helical" evidence="1">
    <location>
        <begin position="21"/>
        <end position="42"/>
    </location>
</feature>
<keyword evidence="1" id="KW-1133">Transmembrane helix</keyword>
<reference evidence="2 3" key="1">
    <citation type="submission" date="2020-08" db="EMBL/GenBank/DDBJ databases">
        <title>A Genomic Blueprint of the Chicken Gut Microbiome.</title>
        <authorList>
            <person name="Gilroy R."/>
            <person name="Ravi A."/>
            <person name="Getino M."/>
            <person name="Pursley I."/>
            <person name="Horton D.L."/>
            <person name="Alikhan N.-F."/>
            <person name="Baker D."/>
            <person name="Gharbi K."/>
            <person name="Hall N."/>
            <person name="Watson M."/>
            <person name="Adriaenssens E.M."/>
            <person name="Foster-Nyarko E."/>
            <person name="Jarju S."/>
            <person name="Secka A."/>
            <person name="Antonio M."/>
            <person name="Oren A."/>
            <person name="Chaudhuri R."/>
            <person name="La Ragione R.M."/>
            <person name="Hildebrand F."/>
            <person name="Pallen M.J."/>
        </authorList>
    </citation>
    <scope>NUCLEOTIDE SEQUENCE [LARGE SCALE GENOMIC DNA]</scope>
    <source>
        <strain evidence="2 3">Sa2BUA9</strain>
    </source>
</reference>
<organism evidence="2 3">
    <name type="scientific">Psychrobacillus faecigallinarum</name>
    <dbReference type="NCBI Taxonomy" id="2762235"/>
    <lineage>
        <taxon>Bacteria</taxon>
        <taxon>Bacillati</taxon>
        <taxon>Bacillota</taxon>
        <taxon>Bacilli</taxon>
        <taxon>Bacillales</taxon>
        <taxon>Bacillaceae</taxon>
        <taxon>Psychrobacillus</taxon>
    </lineage>
</organism>